<evidence type="ECO:0000256" key="5">
    <source>
        <dbReference type="ARBA" id="ARBA00023242"/>
    </source>
</evidence>
<dbReference type="OrthoDB" id="2274804at2759"/>
<evidence type="ECO:0000256" key="6">
    <source>
        <dbReference type="ARBA" id="ARBA00023328"/>
    </source>
</evidence>
<dbReference type="GO" id="GO:0051382">
    <property type="term" value="P:kinetochore assembly"/>
    <property type="evidence" value="ECO:0007669"/>
    <property type="project" value="InterPro"/>
</dbReference>
<evidence type="ECO:0000259" key="9">
    <source>
        <dbReference type="Pfam" id="PF05837"/>
    </source>
</evidence>
<dbReference type="Proteomes" id="UP000053831">
    <property type="component" value="Unassembled WGS sequence"/>
</dbReference>
<dbReference type="EMBL" id="LGSR01000020">
    <property type="protein sequence ID" value="KOS18492.1"/>
    <property type="molecule type" value="Genomic_DNA"/>
</dbReference>
<reference evidence="10 11" key="1">
    <citation type="submission" date="2015-07" db="EMBL/GenBank/DDBJ databases">
        <title>The genome of the fungus Escovopsis weberi, a specialized disease agent of ant agriculture.</title>
        <authorList>
            <person name="de Man T.J."/>
            <person name="Stajich J.E."/>
            <person name="Kubicek C.P."/>
            <person name="Chenthamara K."/>
            <person name="Atanasova L."/>
            <person name="Druzhinina I.S."/>
            <person name="Birnbaum S."/>
            <person name="Barribeau S.M."/>
            <person name="Teiling C."/>
            <person name="Suen G."/>
            <person name="Currie C."/>
            <person name="Gerardo N.M."/>
        </authorList>
    </citation>
    <scope>NUCLEOTIDE SEQUENCE [LARGE SCALE GENOMIC DNA]</scope>
</reference>
<evidence type="ECO:0000256" key="7">
    <source>
        <dbReference type="ARBA" id="ARBA00025735"/>
    </source>
</evidence>
<dbReference type="GO" id="GO:0005634">
    <property type="term" value="C:nucleus"/>
    <property type="evidence" value="ECO:0007669"/>
    <property type="project" value="UniProtKB-SubCell"/>
</dbReference>
<evidence type="ECO:0000256" key="1">
    <source>
        <dbReference type="ARBA" id="ARBA00004123"/>
    </source>
</evidence>
<protein>
    <recommendedName>
        <fullName evidence="9">Centromere protein H C-terminal domain-containing protein</fullName>
    </recommendedName>
</protein>
<dbReference type="GO" id="GO:0007059">
    <property type="term" value="P:chromosome segregation"/>
    <property type="evidence" value="ECO:0007669"/>
    <property type="project" value="TreeGrafter"/>
</dbReference>
<evidence type="ECO:0000256" key="8">
    <source>
        <dbReference type="SAM" id="MobiDB-lite"/>
    </source>
</evidence>
<accession>A0A0M9VT70</accession>
<dbReference type="GO" id="GO:0043515">
    <property type="term" value="F:kinetochore binding"/>
    <property type="evidence" value="ECO:0007669"/>
    <property type="project" value="TreeGrafter"/>
</dbReference>
<feature type="compositionally biased region" description="Polar residues" evidence="8">
    <location>
        <begin position="50"/>
        <end position="62"/>
    </location>
</feature>
<evidence type="ECO:0000313" key="10">
    <source>
        <dbReference type="EMBL" id="KOS18492.1"/>
    </source>
</evidence>
<dbReference type="InterPro" id="IPR008426">
    <property type="entry name" value="CENP-H_C"/>
</dbReference>
<dbReference type="STRING" id="150374.A0A0M9VT70"/>
<evidence type="ECO:0000256" key="4">
    <source>
        <dbReference type="ARBA" id="ARBA00022838"/>
    </source>
</evidence>
<dbReference type="Pfam" id="PF05837">
    <property type="entry name" value="CENP-H"/>
    <property type="match status" value="1"/>
</dbReference>
<keyword evidence="3" id="KW-0158">Chromosome</keyword>
<dbReference type="AlphaFoldDB" id="A0A0M9VT70"/>
<proteinExistence type="inferred from homology"/>
<dbReference type="PANTHER" id="PTHR48122:SF1">
    <property type="entry name" value="CENTROMERE PROTEIN H"/>
    <property type="match status" value="1"/>
</dbReference>
<dbReference type="PANTHER" id="PTHR48122">
    <property type="entry name" value="CENTROMERE PROTEIN H"/>
    <property type="match status" value="1"/>
</dbReference>
<keyword evidence="4" id="KW-0995">Kinetochore</keyword>
<evidence type="ECO:0000313" key="11">
    <source>
        <dbReference type="Proteomes" id="UP000053831"/>
    </source>
</evidence>
<organism evidence="10 11">
    <name type="scientific">Escovopsis weberi</name>
    <dbReference type="NCBI Taxonomy" id="150374"/>
    <lineage>
        <taxon>Eukaryota</taxon>
        <taxon>Fungi</taxon>
        <taxon>Dikarya</taxon>
        <taxon>Ascomycota</taxon>
        <taxon>Pezizomycotina</taxon>
        <taxon>Sordariomycetes</taxon>
        <taxon>Hypocreomycetidae</taxon>
        <taxon>Hypocreales</taxon>
        <taxon>Hypocreaceae</taxon>
        <taxon>Escovopsis</taxon>
    </lineage>
</organism>
<dbReference type="GO" id="GO:0007052">
    <property type="term" value="P:mitotic spindle organization"/>
    <property type="evidence" value="ECO:0007669"/>
    <property type="project" value="TreeGrafter"/>
</dbReference>
<gene>
    <name evidence="10" type="ORF">ESCO_000900</name>
</gene>
<dbReference type="InterPro" id="IPR040034">
    <property type="entry name" value="CENP-H"/>
</dbReference>
<evidence type="ECO:0000256" key="3">
    <source>
        <dbReference type="ARBA" id="ARBA00022454"/>
    </source>
</evidence>
<keyword evidence="11" id="KW-1185">Reference proteome</keyword>
<comment type="similarity">
    <text evidence="7">Belongs to the CENP-H/MCM16 family.</text>
</comment>
<dbReference type="GO" id="GO:0000776">
    <property type="term" value="C:kinetochore"/>
    <property type="evidence" value="ECO:0007669"/>
    <property type="project" value="UniProtKB-KW"/>
</dbReference>
<comment type="subcellular location">
    <subcellularLocation>
        <location evidence="2">Chromosome</location>
        <location evidence="2">Centromere</location>
        <location evidence="2">Kinetochore</location>
    </subcellularLocation>
    <subcellularLocation>
        <location evidence="1">Nucleus</location>
    </subcellularLocation>
</comment>
<comment type="caution">
    <text evidence="10">The sequence shown here is derived from an EMBL/GenBank/DDBJ whole genome shotgun (WGS) entry which is preliminary data.</text>
</comment>
<feature type="domain" description="Centromere protein H C-terminal" evidence="9">
    <location>
        <begin position="28"/>
        <end position="239"/>
    </location>
</feature>
<evidence type="ECO:0000256" key="2">
    <source>
        <dbReference type="ARBA" id="ARBA00004629"/>
    </source>
</evidence>
<keyword evidence="6" id="KW-0137">Centromere</keyword>
<keyword evidence="5" id="KW-0539">Nucleus</keyword>
<sequence length="242" mass="25948">MSDAGDEPMADGHADEARLPLSHDELAVLELYDKLHELILEIAILNAQSSQRAKQPTPNASAGSGKEDDGEELAAAQNALLDARARYNLRKDAIEAVMMATPVLKAVHNSTQASAAEHDLLPLVQKRDETAIAVAASAAEVAALREDMTRAQVETIRVAGENTSLAAQLLALAARTAQEGAGRMDDPEAREELEALERDVRDSRRRWRVMKGVASGIIAGSGVDWAADDGLREIVLDPESDE</sequence>
<feature type="region of interest" description="Disordered" evidence="8">
    <location>
        <begin position="50"/>
        <end position="71"/>
    </location>
</feature>
<name>A0A0M9VT70_ESCWE</name>